<feature type="region of interest" description="Disordered" evidence="1">
    <location>
        <begin position="1"/>
        <end position="22"/>
    </location>
</feature>
<accession>C5A6P9</accession>
<feature type="compositionally biased region" description="Basic and acidic residues" evidence="1">
    <location>
        <begin position="1"/>
        <end position="20"/>
    </location>
</feature>
<evidence type="ECO:0000313" key="3">
    <source>
        <dbReference type="Proteomes" id="UP000001488"/>
    </source>
</evidence>
<name>C5A6P9_THEGJ</name>
<dbReference type="AlphaFoldDB" id="C5A6P9"/>
<reference evidence="2 3" key="1">
    <citation type="journal article" date="2007" name="Genome Biol.">
        <title>Genome analysis and genome-wide proteomics of Thermococcus gammatolerans, the most radioresistant organism known amongst the Archaea.</title>
        <authorList>
            <person name="Zivanovic Y."/>
            <person name="Armengaud J."/>
            <person name="Lagorce A."/>
            <person name="Leplat C."/>
            <person name="Guerin P."/>
            <person name="Dutertre M."/>
            <person name="Anthouard V."/>
            <person name="Forterre P."/>
            <person name="Wincker P."/>
            <person name="Confalonieri F."/>
        </authorList>
    </citation>
    <scope>NUCLEOTIDE SEQUENCE [LARGE SCALE GENOMIC DNA]</scope>
    <source>
        <strain evidence="3">DSM 15229 / JCM 11827 / EJ3</strain>
    </source>
</reference>
<dbReference type="EMBL" id="CP001398">
    <property type="protein sequence ID" value="ACS33911.1"/>
    <property type="molecule type" value="Genomic_DNA"/>
</dbReference>
<dbReference type="KEGG" id="tga:TGAM_1409"/>
<dbReference type="HOGENOM" id="CLU_1665585_0_0_2"/>
<dbReference type="PATRIC" id="fig|593117.10.peg.1411"/>
<proteinExistence type="predicted"/>
<sequence length="158" mass="18102">MNRISTKEFLQRDSDPDQLARKGGQPLRELQWVLYRKHRQGFQQQDNSDDNSQEGARTTHIKVLVKRKFANGLYIEVMPPYQGKVEISEAFDQEGVGYLVQVHPEGNSGEGTYGMAFIDLTSEKSIKMKITVEVQYGFRRYRGTFSAVILDPLFKPLA</sequence>
<organism evidence="2 3">
    <name type="scientific">Thermococcus gammatolerans (strain DSM 15229 / JCM 11827 / EJ3)</name>
    <dbReference type="NCBI Taxonomy" id="593117"/>
    <lineage>
        <taxon>Archaea</taxon>
        <taxon>Methanobacteriati</taxon>
        <taxon>Methanobacteriota</taxon>
        <taxon>Thermococci</taxon>
        <taxon>Thermococcales</taxon>
        <taxon>Thermococcaceae</taxon>
        <taxon>Thermococcus</taxon>
    </lineage>
</organism>
<dbReference type="STRING" id="593117.TGAM_1409"/>
<evidence type="ECO:0000256" key="1">
    <source>
        <dbReference type="SAM" id="MobiDB-lite"/>
    </source>
</evidence>
<dbReference type="Proteomes" id="UP000001488">
    <property type="component" value="Chromosome"/>
</dbReference>
<keyword evidence="3" id="KW-1185">Reference proteome</keyword>
<evidence type="ECO:0000313" key="2">
    <source>
        <dbReference type="EMBL" id="ACS33911.1"/>
    </source>
</evidence>
<protein>
    <submittedName>
        <fullName evidence="2">Uncharacterized protein</fullName>
    </submittedName>
</protein>
<gene>
    <name evidence="2" type="ordered locus">TGAM_1409</name>
</gene>
<dbReference type="PaxDb" id="593117-TGAM_1409"/>